<dbReference type="EMBL" id="JAAIVJ010000001">
    <property type="protein sequence ID" value="NEY88718.1"/>
    <property type="molecule type" value="Genomic_DNA"/>
</dbReference>
<keyword evidence="3" id="KW-1185">Reference proteome</keyword>
<gene>
    <name evidence="2" type="ORF">G4Z14_00265</name>
</gene>
<feature type="domain" description="RES" evidence="1">
    <location>
        <begin position="15"/>
        <end position="159"/>
    </location>
</feature>
<accession>A0A6M0QMQ9</accession>
<proteinExistence type="predicted"/>
<comment type="caution">
    <text evidence="2">The sequence shown here is derived from an EMBL/GenBank/DDBJ whole genome shotgun (WGS) entry which is preliminary data.</text>
</comment>
<reference evidence="2 3" key="1">
    <citation type="submission" date="2020-02" db="EMBL/GenBank/DDBJ databases">
        <authorList>
            <person name="Chen W.-M."/>
        </authorList>
    </citation>
    <scope>NUCLEOTIDE SEQUENCE [LARGE SCALE GENOMIC DNA]</scope>
    <source>
        <strain evidence="2 3">KMS-5</strain>
    </source>
</reference>
<name>A0A6M0QMQ9_9RHOB</name>
<dbReference type="AlphaFoldDB" id="A0A6M0QMQ9"/>
<evidence type="ECO:0000313" key="3">
    <source>
        <dbReference type="Proteomes" id="UP000477782"/>
    </source>
</evidence>
<evidence type="ECO:0000313" key="2">
    <source>
        <dbReference type="EMBL" id="NEY88718.1"/>
    </source>
</evidence>
<dbReference type="InterPro" id="IPR014914">
    <property type="entry name" value="RES_dom"/>
</dbReference>
<dbReference type="Proteomes" id="UP000477782">
    <property type="component" value="Unassembled WGS sequence"/>
</dbReference>
<sequence length="169" mass="17825">MRAALPDPAVLPRLPVYRALNPVYARDPLSGAGAALHGGRFNRKGRAALYTALTPVGAVNEANQAGRPFEPVVLVAYDGQVGPCLDACDPTQLAAVGLAPADLAAPDWRLVMAAQGITPLQAACERLIALGYHGMIAPSYAEGAHSARNLVLWRWEGLSAIDHEGRLSR</sequence>
<protein>
    <submittedName>
        <fullName evidence="2">RES domain-containing protein</fullName>
    </submittedName>
</protein>
<evidence type="ECO:0000259" key="1">
    <source>
        <dbReference type="Pfam" id="PF08808"/>
    </source>
</evidence>
<organism evidence="2 3">
    <name type="scientific">Tabrizicola oligotrophica</name>
    <dbReference type="NCBI Taxonomy" id="2710650"/>
    <lineage>
        <taxon>Bacteria</taxon>
        <taxon>Pseudomonadati</taxon>
        <taxon>Pseudomonadota</taxon>
        <taxon>Alphaproteobacteria</taxon>
        <taxon>Rhodobacterales</taxon>
        <taxon>Paracoccaceae</taxon>
        <taxon>Tabrizicola</taxon>
    </lineage>
</organism>
<dbReference type="Pfam" id="PF08808">
    <property type="entry name" value="RES"/>
    <property type="match status" value="1"/>
</dbReference>